<dbReference type="Proteomes" id="UP000677228">
    <property type="component" value="Unassembled WGS sequence"/>
</dbReference>
<evidence type="ECO:0000313" key="3">
    <source>
        <dbReference type="EMBL" id="CAF3978208.1"/>
    </source>
</evidence>
<protein>
    <submittedName>
        <fullName evidence="2">Uncharacterized protein</fullName>
    </submittedName>
</protein>
<dbReference type="Proteomes" id="UP000681722">
    <property type="component" value="Unassembled WGS sequence"/>
</dbReference>
<proteinExistence type="predicted"/>
<name>A0A815WRY5_9BILA</name>
<comment type="caution">
    <text evidence="2">The sequence shown here is derived from an EMBL/GenBank/DDBJ whole genome shotgun (WGS) entry which is preliminary data.</text>
</comment>
<dbReference type="EMBL" id="CAJNOK010012583">
    <property type="protein sequence ID" value="CAF1166582.1"/>
    <property type="molecule type" value="Genomic_DNA"/>
</dbReference>
<dbReference type="EMBL" id="CAJNOQ010026828">
    <property type="protein sequence ID" value="CAF1548904.1"/>
    <property type="molecule type" value="Genomic_DNA"/>
</dbReference>
<dbReference type="EMBL" id="CAJOBC010092499">
    <property type="protein sequence ID" value="CAF4409784.1"/>
    <property type="molecule type" value="Genomic_DNA"/>
</dbReference>
<gene>
    <name evidence="2" type="ORF">GPM918_LOCUS39079</name>
    <name evidence="1" type="ORF">OVA965_LOCUS22358</name>
    <name evidence="4" type="ORF">SRO942_LOCUS39935</name>
    <name evidence="3" type="ORF">TMI583_LOCUS23076</name>
</gene>
<keyword evidence="5" id="KW-1185">Reference proteome</keyword>
<dbReference type="EMBL" id="CAJOBA010034110">
    <property type="protein sequence ID" value="CAF3978208.1"/>
    <property type="molecule type" value="Genomic_DNA"/>
</dbReference>
<evidence type="ECO:0000313" key="4">
    <source>
        <dbReference type="EMBL" id="CAF4409784.1"/>
    </source>
</evidence>
<evidence type="ECO:0000313" key="1">
    <source>
        <dbReference type="EMBL" id="CAF1166582.1"/>
    </source>
</evidence>
<evidence type="ECO:0000313" key="5">
    <source>
        <dbReference type="Proteomes" id="UP000663829"/>
    </source>
</evidence>
<dbReference type="Proteomes" id="UP000663829">
    <property type="component" value="Unassembled WGS sequence"/>
</dbReference>
<evidence type="ECO:0000313" key="2">
    <source>
        <dbReference type="EMBL" id="CAF1548904.1"/>
    </source>
</evidence>
<sequence length="138" mass="16136">MMTSIASSTFSNTSTKQYLTIMEQIIMLNDKKVLVYGPINIQEDVKSSCQYLMRSSLALQIDPTTKKIDFICELERIDKKEEYFKQTIGEWMPLYGRIIDENELTIEVKKSIELFDNTEDLQLKQSLGIIFQNEPYLF</sequence>
<reference evidence="2" key="1">
    <citation type="submission" date="2021-02" db="EMBL/GenBank/DDBJ databases">
        <authorList>
            <person name="Nowell W R."/>
        </authorList>
    </citation>
    <scope>NUCLEOTIDE SEQUENCE</scope>
</reference>
<dbReference type="Proteomes" id="UP000682733">
    <property type="component" value="Unassembled WGS sequence"/>
</dbReference>
<organism evidence="2 5">
    <name type="scientific">Didymodactylos carnosus</name>
    <dbReference type="NCBI Taxonomy" id="1234261"/>
    <lineage>
        <taxon>Eukaryota</taxon>
        <taxon>Metazoa</taxon>
        <taxon>Spiralia</taxon>
        <taxon>Gnathifera</taxon>
        <taxon>Rotifera</taxon>
        <taxon>Eurotatoria</taxon>
        <taxon>Bdelloidea</taxon>
        <taxon>Philodinida</taxon>
        <taxon>Philodinidae</taxon>
        <taxon>Didymodactylos</taxon>
    </lineage>
</organism>
<accession>A0A815WRY5</accession>
<dbReference type="AlphaFoldDB" id="A0A815WRY5"/>